<accession>A0A4R5NFT9</accession>
<dbReference type="STRING" id="1122149.FD44_GL001092"/>
<feature type="transmembrane region" description="Helical" evidence="1">
    <location>
        <begin position="40"/>
        <end position="59"/>
    </location>
</feature>
<evidence type="ECO:0000313" key="3">
    <source>
        <dbReference type="Proteomes" id="UP000294854"/>
    </source>
</evidence>
<dbReference type="Proteomes" id="UP000294854">
    <property type="component" value="Unassembled WGS sequence"/>
</dbReference>
<feature type="transmembrane region" description="Helical" evidence="1">
    <location>
        <begin position="12"/>
        <end position="34"/>
    </location>
</feature>
<feature type="transmembrane region" description="Helical" evidence="1">
    <location>
        <begin position="64"/>
        <end position="84"/>
    </location>
</feature>
<dbReference type="EMBL" id="PUFO01000094">
    <property type="protein sequence ID" value="TDG72947.1"/>
    <property type="molecule type" value="Genomic_DNA"/>
</dbReference>
<sequence>MISMKKSNFKNFTTIFGLAAAIIGLLLEVIAFIIDFDSQTSADGVIAGATLLAIGVAFLQSKSLVTELILLTISSLGFGYFVFVQTSQNWLWAILTTILIDLLLIYFLEVRSKIRQNHSKWF</sequence>
<reference evidence="2 3" key="1">
    <citation type="journal article" date="2019" name="Appl. Microbiol. Biotechnol.">
        <title>Uncovering carbohydrate metabolism through a genotype-phenotype association study of 56 lactic acid bacteria genomes.</title>
        <authorList>
            <person name="Buron-Moles G."/>
            <person name="Chailyan A."/>
            <person name="Dolejs I."/>
            <person name="Forster J."/>
            <person name="Miks M.H."/>
        </authorList>
    </citation>
    <scope>NUCLEOTIDE SEQUENCE [LARGE SCALE GENOMIC DNA]</scope>
    <source>
        <strain evidence="2 3">ATCC 49373</strain>
    </source>
</reference>
<evidence type="ECO:0000313" key="2">
    <source>
        <dbReference type="EMBL" id="TDG72947.1"/>
    </source>
</evidence>
<keyword evidence="1" id="KW-1133">Transmembrane helix</keyword>
<evidence type="ECO:0000256" key="1">
    <source>
        <dbReference type="SAM" id="Phobius"/>
    </source>
</evidence>
<comment type="caution">
    <text evidence="2">The sequence shown here is derived from an EMBL/GenBank/DDBJ whole genome shotgun (WGS) entry which is preliminary data.</text>
</comment>
<proteinExistence type="predicted"/>
<dbReference type="AlphaFoldDB" id="A0A4R5NFT9"/>
<keyword evidence="1" id="KW-0812">Transmembrane</keyword>
<feature type="transmembrane region" description="Helical" evidence="1">
    <location>
        <begin position="90"/>
        <end position="108"/>
    </location>
</feature>
<protein>
    <submittedName>
        <fullName evidence="2">Uncharacterized protein</fullName>
    </submittedName>
</protein>
<gene>
    <name evidence="2" type="ORF">C5L31_000272</name>
</gene>
<keyword evidence="3" id="KW-1185">Reference proteome</keyword>
<organism evidence="2 3">
    <name type="scientific">Secundilactobacillus malefermentans</name>
    <dbReference type="NCBI Taxonomy" id="176292"/>
    <lineage>
        <taxon>Bacteria</taxon>
        <taxon>Bacillati</taxon>
        <taxon>Bacillota</taxon>
        <taxon>Bacilli</taxon>
        <taxon>Lactobacillales</taxon>
        <taxon>Lactobacillaceae</taxon>
        <taxon>Secundilactobacillus</taxon>
    </lineage>
</organism>
<keyword evidence="1" id="KW-0472">Membrane</keyword>
<name>A0A4R5NFT9_9LACO</name>